<dbReference type="EMBL" id="JEMB01000842">
    <property type="protein sequence ID" value="KYF93142.1"/>
    <property type="molecule type" value="Genomic_DNA"/>
</dbReference>
<dbReference type="Proteomes" id="UP000075635">
    <property type="component" value="Unassembled WGS sequence"/>
</dbReference>
<proteinExistence type="predicted"/>
<comment type="caution">
    <text evidence="1">The sequence shown here is derived from an EMBL/GenBank/DDBJ whole genome shotgun (WGS) entry which is preliminary data.</text>
</comment>
<evidence type="ECO:0000313" key="1">
    <source>
        <dbReference type="EMBL" id="KYF93142.1"/>
    </source>
</evidence>
<reference evidence="1 2" key="1">
    <citation type="submission" date="2014-02" db="EMBL/GenBank/DDBJ databases">
        <title>The small core and large imbalanced accessory genome model reveals a collaborative survival strategy of Sorangium cellulosum strains in nature.</title>
        <authorList>
            <person name="Han K."/>
            <person name="Peng R."/>
            <person name="Blom J."/>
            <person name="Li Y.-Z."/>
        </authorList>
    </citation>
    <scope>NUCLEOTIDE SEQUENCE [LARGE SCALE GENOMIC DNA]</scope>
    <source>
        <strain evidence="1 2">So0011-07</strain>
    </source>
</reference>
<gene>
    <name evidence="1" type="ORF">BE17_27970</name>
</gene>
<protein>
    <submittedName>
        <fullName evidence="1">Uncharacterized protein</fullName>
    </submittedName>
</protein>
<evidence type="ECO:0000313" key="2">
    <source>
        <dbReference type="Proteomes" id="UP000075635"/>
    </source>
</evidence>
<name>A0A150SL06_SORCE</name>
<dbReference type="AlphaFoldDB" id="A0A150SL06"/>
<accession>A0A150SL06</accession>
<organism evidence="1 2">
    <name type="scientific">Sorangium cellulosum</name>
    <name type="common">Polyangium cellulosum</name>
    <dbReference type="NCBI Taxonomy" id="56"/>
    <lineage>
        <taxon>Bacteria</taxon>
        <taxon>Pseudomonadati</taxon>
        <taxon>Myxococcota</taxon>
        <taxon>Polyangia</taxon>
        <taxon>Polyangiales</taxon>
        <taxon>Polyangiaceae</taxon>
        <taxon>Sorangium</taxon>
    </lineage>
</organism>
<sequence length="183" mass="20775">MNRTRNCADIQPLAEALPRADEEIETGRFGTALPRSRGFTIIAKVIPGREDVVRAYGKTVESLIKEQPQALAPLALHYLRWALYKEGDTTWFLYIGFFDTDFDKYVEDAVLLFKQAGINTIFEQLEGFPLDWKENPASFAKFAREHAAQPFMEYAEYPDATGVEVVKALKVKCALSTMLDQMQ</sequence>